<keyword evidence="2" id="KW-1185">Reference proteome</keyword>
<comment type="caution">
    <text evidence="1">The sequence shown here is derived from an EMBL/GenBank/DDBJ whole genome shotgun (WGS) entry which is preliminary data.</text>
</comment>
<dbReference type="RefSeq" id="WP_163106507.1">
    <property type="nucleotide sequence ID" value="NZ_JAAAWO010000006.1"/>
</dbReference>
<dbReference type="Proteomes" id="UP000471381">
    <property type="component" value="Unassembled WGS sequence"/>
</dbReference>
<protein>
    <submittedName>
        <fullName evidence="1">Uncharacterized protein</fullName>
    </submittedName>
</protein>
<dbReference type="EMBL" id="JAAAWO010000006">
    <property type="protein sequence ID" value="NDW15787.1"/>
    <property type="molecule type" value="Genomic_DNA"/>
</dbReference>
<accession>A0A6N9TEQ6</accession>
<organism evidence="1 2">
    <name type="scientific">Alteromonas genovensis</name>
    <dbReference type="NCBI Taxonomy" id="471225"/>
    <lineage>
        <taxon>Bacteria</taxon>
        <taxon>Pseudomonadati</taxon>
        <taxon>Pseudomonadota</taxon>
        <taxon>Gammaproteobacteria</taxon>
        <taxon>Alteromonadales</taxon>
        <taxon>Alteromonadaceae</taxon>
        <taxon>Alteromonas/Salinimonas group</taxon>
        <taxon>Alteromonas</taxon>
    </lineage>
</organism>
<evidence type="ECO:0000313" key="2">
    <source>
        <dbReference type="Proteomes" id="UP000471381"/>
    </source>
</evidence>
<evidence type="ECO:0000313" key="1">
    <source>
        <dbReference type="EMBL" id="NDW15787.1"/>
    </source>
</evidence>
<sequence>MTKLQLNFYNIKTCGIYTRKGHELKMLGPSKLFAELKKWAIDSKKPLIETSTYSGNKNFLEAFCLDVAESNGQFLISLWNKLPSSKYGVGVVNGSKNSGAVEVSNRRISQKDIPGYPSYFWVCPKHHVIIALRFDIPTLGISQFTEYMKGFLTHYTPHTVQRTEGKDVIQGLSEFPKPVKGADSRVPNTSLYPRFMISPRHAPTKHEEITERADSIRKLVKDVSVYNSLVDDDASVVEKIRTFFNDLPPSKERTMRVQMPVTINSNEVKGLIRKYEESDFSEAYNVGFVFKGDSNHIVWLDGANKKEDFQYEPLWKVKNQQPDLFHLLNNLQSKIDLDAHIKVDEEKPKSDAKRPA</sequence>
<gene>
    <name evidence="1" type="ORF">GTQ48_09685</name>
</gene>
<proteinExistence type="predicted"/>
<dbReference type="AlphaFoldDB" id="A0A6N9TEQ6"/>
<reference evidence="1 2" key="1">
    <citation type="submission" date="2020-01" db="EMBL/GenBank/DDBJ databases">
        <title>Genomes of bacteria type strains.</title>
        <authorList>
            <person name="Chen J."/>
            <person name="Zhu S."/>
            <person name="Yang J."/>
        </authorList>
    </citation>
    <scope>NUCLEOTIDE SEQUENCE [LARGE SCALE GENOMIC DNA]</scope>
    <source>
        <strain evidence="1 2">LMG 24078</strain>
    </source>
</reference>
<name>A0A6N9TEQ6_9ALTE</name>